<comment type="caution">
    <text evidence="1">The sequence shown here is derived from an EMBL/GenBank/DDBJ whole genome shotgun (WGS) entry which is preliminary data.</text>
</comment>
<gene>
    <name evidence="1" type="ORF">NPIL_363621</name>
</gene>
<reference evidence="1" key="1">
    <citation type="submission" date="2020-08" db="EMBL/GenBank/DDBJ databases">
        <title>Multicomponent nature underlies the extraordinary mechanical properties of spider dragline silk.</title>
        <authorList>
            <person name="Kono N."/>
            <person name="Nakamura H."/>
            <person name="Mori M."/>
            <person name="Yoshida Y."/>
            <person name="Ohtoshi R."/>
            <person name="Malay A.D."/>
            <person name="Moran D.A.P."/>
            <person name="Tomita M."/>
            <person name="Numata K."/>
            <person name="Arakawa K."/>
        </authorList>
    </citation>
    <scope>NUCLEOTIDE SEQUENCE</scope>
</reference>
<dbReference type="Proteomes" id="UP000887013">
    <property type="component" value="Unassembled WGS sequence"/>
</dbReference>
<evidence type="ECO:0000313" key="2">
    <source>
        <dbReference type="Proteomes" id="UP000887013"/>
    </source>
</evidence>
<protein>
    <submittedName>
        <fullName evidence="1">Uncharacterized protein</fullName>
    </submittedName>
</protein>
<dbReference type="EMBL" id="BMAW01064110">
    <property type="protein sequence ID" value="GFT43399.1"/>
    <property type="molecule type" value="Genomic_DNA"/>
</dbReference>
<proteinExistence type="predicted"/>
<evidence type="ECO:0000313" key="1">
    <source>
        <dbReference type="EMBL" id="GFT43399.1"/>
    </source>
</evidence>
<accession>A0A8X6NYY2</accession>
<dbReference type="AlphaFoldDB" id="A0A8X6NYY2"/>
<name>A0A8X6NYY2_NEPPI</name>
<keyword evidence="2" id="KW-1185">Reference proteome</keyword>
<sequence length="69" mass="7836">MVSKTEVAAYHKENWIRGKNKEKKVFAVSRVEGNFLGGYSGKDFPEMQDLRTKKEVPSSHQVTHGNEKA</sequence>
<organism evidence="1 2">
    <name type="scientific">Nephila pilipes</name>
    <name type="common">Giant wood spider</name>
    <name type="synonym">Nephila maculata</name>
    <dbReference type="NCBI Taxonomy" id="299642"/>
    <lineage>
        <taxon>Eukaryota</taxon>
        <taxon>Metazoa</taxon>
        <taxon>Ecdysozoa</taxon>
        <taxon>Arthropoda</taxon>
        <taxon>Chelicerata</taxon>
        <taxon>Arachnida</taxon>
        <taxon>Araneae</taxon>
        <taxon>Araneomorphae</taxon>
        <taxon>Entelegynae</taxon>
        <taxon>Araneoidea</taxon>
        <taxon>Nephilidae</taxon>
        <taxon>Nephila</taxon>
    </lineage>
</organism>